<evidence type="ECO:0000256" key="4">
    <source>
        <dbReference type="PROSITE-ProRule" id="PRU00221"/>
    </source>
</evidence>
<feature type="repeat" description="WD" evidence="4">
    <location>
        <begin position="304"/>
        <end position="346"/>
    </location>
</feature>
<keyword evidence="7" id="KW-1185">Reference proteome</keyword>
<dbReference type="Pfam" id="PF00400">
    <property type="entry name" value="WD40"/>
    <property type="match status" value="3"/>
</dbReference>
<dbReference type="AlphaFoldDB" id="A0A2U1J4E2"/>
<dbReference type="PROSITE" id="PS50082">
    <property type="entry name" value="WD_REPEATS_2"/>
    <property type="match status" value="3"/>
</dbReference>
<organism evidence="6 7">
    <name type="scientific">Smittium angustum</name>
    <dbReference type="NCBI Taxonomy" id="133377"/>
    <lineage>
        <taxon>Eukaryota</taxon>
        <taxon>Fungi</taxon>
        <taxon>Fungi incertae sedis</taxon>
        <taxon>Zoopagomycota</taxon>
        <taxon>Kickxellomycotina</taxon>
        <taxon>Harpellomycetes</taxon>
        <taxon>Harpellales</taxon>
        <taxon>Legeriomycetaceae</taxon>
        <taxon>Smittium</taxon>
    </lineage>
</organism>
<evidence type="ECO:0000256" key="3">
    <source>
        <dbReference type="ARBA" id="ARBA00022737"/>
    </source>
</evidence>
<feature type="repeat" description="WD" evidence="4">
    <location>
        <begin position="414"/>
        <end position="436"/>
    </location>
</feature>
<keyword evidence="1" id="KW-0597">Phosphoprotein</keyword>
<keyword evidence="3" id="KW-0677">Repeat</keyword>
<dbReference type="EMBL" id="MBFU01000382">
    <property type="protein sequence ID" value="PVZ99878.1"/>
    <property type="molecule type" value="Genomic_DNA"/>
</dbReference>
<dbReference type="PANTHER" id="PTHR14091">
    <property type="entry name" value="PERIODIC TRYPTOPHAN PROTEIN 1"/>
    <property type="match status" value="1"/>
</dbReference>
<feature type="coiled-coil region" evidence="5">
    <location>
        <begin position="24"/>
        <end position="51"/>
    </location>
</feature>
<dbReference type="PROSITE" id="PS00678">
    <property type="entry name" value="WD_REPEATS_1"/>
    <property type="match status" value="1"/>
</dbReference>
<dbReference type="InterPro" id="IPR001680">
    <property type="entry name" value="WD40_rpt"/>
</dbReference>
<dbReference type="InterPro" id="IPR036322">
    <property type="entry name" value="WD40_repeat_dom_sf"/>
</dbReference>
<dbReference type="InterPro" id="IPR044285">
    <property type="entry name" value="PWP1"/>
</dbReference>
<dbReference type="GO" id="GO:0005634">
    <property type="term" value="C:nucleus"/>
    <property type="evidence" value="ECO:0007669"/>
    <property type="project" value="TreeGrafter"/>
</dbReference>
<dbReference type="GO" id="GO:0006364">
    <property type="term" value="P:rRNA processing"/>
    <property type="evidence" value="ECO:0007669"/>
    <property type="project" value="InterPro"/>
</dbReference>
<dbReference type="InterPro" id="IPR020472">
    <property type="entry name" value="WD40_PAC1"/>
</dbReference>
<sequence length="515" mass="58086">MISAVAWVRKGIASQKPQIVQYTKEELEELGLQAQQELELAQKDYQENENNTETNEESIDDLIENGINEDEQKSSEFDDLAEFDMENYDNDEENVSDIDLLDQEQTGLSMFSNATSLLHINRGNGEEEEDPYIELDDGDNQSEIEELEIDARDNVLVVAKTEQEISNLEVYVYEGEMENLYVHHDIMLPSFPLCLEWVGHKVGKHNGEPGIGNYIAVGTFEPTIEIWNLDIVDVMLPDLVLGKQPSQKPKKKKKNQKVQSLDSHTDAIMSLSWNKNVMNILASSSADKTVRIWDLNNASCLKTYNHHSDKVQTVQWHPTQAPVMITGSYDKSVAVVDTRADENSILRFSVDSDVEGVCWDIHNENCFYTNLESGKVCYFDIRNGNNGLVYSIDAHSDSSCSSMDIHPTIKNCILTTGANDKTVKIWNTKNTENNVSLVVSRDLGVGKLFSGRFCPDSDFEISIGGDGGKLIVWDLSTNSGVTSSFNLAPKRKTKSKPINYYRFFNVNIHKKQTKR</sequence>
<dbReference type="InterPro" id="IPR015943">
    <property type="entry name" value="WD40/YVTN_repeat-like_dom_sf"/>
</dbReference>
<keyword evidence="2 4" id="KW-0853">WD repeat</keyword>
<gene>
    <name evidence="6" type="ORF">BB558_004088</name>
</gene>
<dbReference type="Gene3D" id="2.130.10.10">
    <property type="entry name" value="YVTN repeat-like/Quinoprotein amine dehydrogenase"/>
    <property type="match status" value="2"/>
</dbReference>
<comment type="caution">
    <text evidence="6">The sequence shown here is derived from an EMBL/GenBank/DDBJ whole genome shotgun (WGS) entry which is preliminary data.</text>
</comment>
<dbReference type="SUPFAM" id="SSF50978">
    <property type="entry name" value="WD40 repeat-like"/>
    <property type="match status" value="1"/>
</dbReference>
<dbReference type="InterPro" id="IPR019775">
    <property type="entry name" value="WD40_repeat_CS"/>
</dbReference>
<evidence type="ECO:0000256" key="1">
    <source>
        <dbReference type="ARBA" id="ARBA00022553"/>
    </source>
</evidence>
<dbReference type="PANTHER" id="PTHR14091:SF0">
    <property type="entry name" value="PERIODIC TRYPTOPHAN PROTEIN 1 HOMOLOG"/>
    <property type="match status" value="1"/>
</dbReference>
<dbReference type="Proteomes" id="UP000245591">
    <property type="component" value="Unassembled WGS sequence"/>
</dbReference>
<dbReference type="PROSITE" id="PS50294">
    <property type="entry name" value="WD_REPEATS_REGION"/>
    <property type="match status" value="1"/>
</dbReference>
<feature type="repeat" description="WD" evidence="4">
    <location>
        <begin position="261"/>
        <end position="303"/>
    </location>
</feature>
<keyword evidence="5" id="KW-0175">Coiled coil</keyword>
<name>A0A2U1J4E2_SMIAN</name>
<evidence type="ECO:0000256" key="2">
    <source>
        <dbReference type="ARBA" id="ARBA00022574"/>
    </source>
</evidence>
<evidence type="ECO:0000256" key="5">
    <source>
        <dbReference type="SAM" id="Coils"/>
    </source>
</evidence>
<protein>
    <submittedName>
        <fullName evidence="6">Uncharacterized protein</fullName>
    </submittedName>
</protein>
<proteinExistence type="predicted"/>
<dbReference type="SMART" id="SM00320">
    <property type="entry name" value="WD40"/>
    <property type="match status" value="5"/>
</dbReference>
<accession>A0A2U1J4E2</accession>
<evidence type="ECO:0000313" key="6">
    <source>
        <dbReference type="EMBL" id="PVZ99878.1"/>
    </source>
</evidence>
<reference evidence="6 7" key="1">
    <citation type="journal article" date="2018" name="MBio">
        <title>Comparative Genomics Reveals the Core Gene Toolbox for the Fungus-Insect Symbiosis.</title>
        <authorList>
            <person name="Wang Y."/>
            <person name="Stata M."/>
            <person name="Wang W."/>
            <person name="Stajich J.E."/>
            <person name="White M.M."/>
            <person name="Moncalvo J.M."/>
        </authorList>
    </citation>
    <scope>NUCLEOTIDE SEQUENCE [LARGE SCALE GENOMIC DNA]</scope>
    <source>
        <strain evidence="6 7">AUS-126-30</strain>
    </source>
</reference>
<evidence type="ECO:0000313" key="7">
    <source>
        <dbReference type="Proteomes" id="UP000245591"/>
    </source>
</evidence>
<dbReference type="PRINTS" id="PR00320">
    <property type="entry name" value="GPROTEINBRPT"/>
</dbReference>